<keyword evidence="2 4" id="KW-0472">Membrane</keyword>
<evidence type="ECO:0000313" key="8">
    <source>
        <dbReference type="Proteomes" id="UP000196138"/>
    </source>
</evidence>
<feature type="region of interest" description="Disordered" evidence="5">
    <location>
        <begin position="178"/>
        <end position="220"/>
    </location>
</feature>
<evidence type="ECO:0000313" key="7">
    <source>
        <dbReference type="EMBL" id="ARU06094.1"/>
    </source>
</evidence>
<organism evidence="7 8">
    <name type="scientific">Comamonas serinivorans</name>
    <dbReference type="NCBI Taxonomy" id="1082851"/>
    <lineage>
        <taxon>Bacteria</taxon>
        <taxon>Pseudomonadati</taxon>
        <taxon>Pseudomonadota</taxon>
        <taxon>Betaproteobacteria</taxon>
        <taxon>Burkholderiales</taxon>
        <taxon>Comamonadaceae</taxon>
        <taxon>Comamonas</taxon>
    </lineage>
</organism>
<dbReference type="InterPro" id="IPR036737">
    <property type="entry name" value="OmpA-like_sf"/>
</dbReference>
<dbReference type="PANTHER" id="PTHR30329:SF21">
    <property type="entry name" value="LIPOPROTEIN YIAD-RELATED"/>
    <property type="match status" value="1"/>
</dbReference>
<dbReference type="PANTHER" id="PTHR30329">
    <property type="entry name" value="STATOR ELEMENT OF FLAGELLAR MOTOR COMPLEX"/>
    <property type="match status" value="1"/>
</dbReference>
<dbReference type="GO" id="GO:0009279">
    <property type="term" value="C:cell outer membrane"/>
    <property type="evidence" value="ECO:0007669"/>
    <property type="project" value="UniProtKB-SubCell"/>
</dbReference>
<evidence type="ECO:0000256" key="3">
    <source>
        <dbReference type="ARBA" id="ARBA00023237"/>
    </source>
</evidence>
<accession>A0A1Y0ER08</accession>
<sequence>MFDILIRELAARFGIGDKSSELLRIVLAYMTHKETGGLTGFLERFKAAGLGPIVQSWLGNTVSPKPLNNTQVEAVLGGSGGLLDLLSHHINAPRDNLAGAVAYLIPGLVAKLTPGGSIPSGLPATVTGFIGDAQPLLARPVAASAAGGGGGGLAKWLPWLIGAVVLLLGLSYCSQKGDAPPADGPAQTAPASGASDAASAPAAAGAPDAASDAASGATTPADAPAAAASAAALPASDGAVVLASMPEGAAVVAGEAHGVPLLQVFFDSGKVDVATEFAARSSALVAYLKANADAKAVVSGFNDPTGDPAKNAELSKQRAQAVQAALVAQGIAQDRTVLEKPVDPTGTGISNAAARRVDVVVRP</sequence>
<keyword evidence="3" id="KW-0998">Cell outer membrane</keyword>
<gene>
    <name evidence="7" type="ORF">CCO03_16730</name>
</gene>
<name>A0A1Y0ER08_9BURK</name>
<dbReference type="Proteomes" id="UP000196138">
    <property type="component" value="Chromosome"/>
</dbReference>
<keyword evidence="8" id="KW-1185">Reference proteome</keyword>
<dbReference type="RefSeq" id="WP_087282896.1">
    <property type="nucleotide sequence ID" value="NZ_CP021455.1"/>
</dbReference>
<dbReference type="InterPro" id="IPR027405">
    <property type="entry name" value="YidB-like"/>
</dbReference>
<evidence type="ECO:0000256" key="1">
    <source>
        <dbReference type="ARBA" id="ARBA00004442"/>
    </source>
</evidence>
<evidence type="ECO:0000259" key="6">
    <source>
        <dbReference type="PROSITE" id="PS51123"/>
    </source>
</evidence>
<dbReference type="InterPro" id="IPR006665">
    <property type="entry name" value="OmpA-like"/>
</dbReference>
<dbReference type="AlphaFoldDB" id="A0A1Y0ER08"/>
<evidence type="ECO:0000256" key="4">
    <source>
        <dbReference type="PROSITE-ProRule" id="PRU00473"/>
    </source>
</evidence>
<dbReference type="SUPFAM" id="SSF140804">
    <property type="entry name" value="YidB-like"/>
    <property type="match status" value="1"/>
</dbReference>
<dbReference type="Gene3D" id="1.10.10.690">
    <property type="entry name" value="YidB-like"/>
    <property type="match status" value="1"/>
</dbReference>
<feature type="domain" description="OmpA-like" evidence="6">
    <location>
        <begin position="253"/>
        <end position="363"/>
    </location>
</feature>
<evidence type="ECO:0000256" key="2">
    <source>
        <dbReference type="ARBA" id="ARBA00023136"/>
    </source>
</evidence>
<feature type="compositionally biased region" description="Low complexity" evidence="5">
    <location>
        <begin position="188"/>
        <end position="220"/>
    </location>
</feature>
<dbReference type="PRINTS" id="PR01021">
    <property type="entry name" value="OMPADOMAIN"/>
</dbReference>
<proteinExistence type="predicted"/>
<evidence type="ECO:0000256" key="5">
    <source>
        <dbReference type="SAM" id="MobiDB-lite"/>
    </source>
</evidence>
<protein>
    <recommendedName>
        <fullName evidence="6">OmpA-like domain-containing protein</fullName>
    </recommendedName>
</protein>
<reference evidence="7 8" key="1">
    <citation type="submission" date="2017-05" db="EMBL/GenBank/DDBJ databases">
        <authorList>
            <person name="Song R."/>
            <person name="Chenine A.L."/>
            <person name="Ruprecht R.M."/>
        </authorList>
    </citation>
    <scope>NUCLEOTIDE SEQUENCE [LARGE SCALE GENOMIC DNA]</scope>
    <source>
        <strain evidence="7 8">DSM 26136</strain>
    </source>
</reference>
<dbReference type="KEGG" id="cser:CCO03_16730"/>
<dbReference type="InterPro" id="IPR006664">
    <property type="entry name" value="OMP_bac"/>
</dbReference>
<dbReference type="PROSITE" id="PS51123">
    <property type="entry name" value="OMPA_2"/>
    <property type="match status" value="1"/>
</dbReference>
<comment type="subcellular location">
    <subcellularLocation>
        <location evidence="1">Cell outer membrane</location>
    </subcellularLocation>
</comment>
<dbReference type="Gene3D" id="3.30.1330.60">
    <property type="entry name" value="OmpA-like domain"/>
    <property type="match status" value="1"/>
</dbReference>
<dbReference type="SUPFAM" id="SSF103088">
    <property type="entry name" value="OmpA-like"/>
    <property type="match status" value="1"/>
</dbReference>
<dbReference type="EMBL" id="CP021455">
    <property type="protein sequence ID" value="ARU06094.1"/>
    <property type="molecule type" value="Genomic_DNA"/>
</dbReference>
<dbReference type="InterPro" id="IPR050330">
    <property type="entry name" value="Bact_OuterMem_StrucFunc"/>
</dbReference>
<dbReference type="Pfam" id="PF20159">
    <property type="entry name" value="YidB"/>
    <property type="match status" value="1"/>
</dbReference>
<dbReference type="InterPro" id="IPR045372">
    <property type="entry name" value="YidB"/>
</dbReference>
<dbReference type="OrthoDB" id="9795283at2"/>
<dbReference type="Pfam" id="PF00691">
    <property type="entry name" value="OmpA"/>
    <property type="match status" value="1"/>
</dbReference>